<evidence type="ECO:0000313" key="3">
    <source>
        <dbReference type="EMBL" id="QEN07419.1"/>
    </source>
</evidence>
<dbReference type="AlphaFoldDB" id="A0A5C1QJS8"/>
<dbReference type="NCBIfam" id="TIGR00121">
    <property type="entry name" value="birA_ligase"/>
    <property type="match status" value="1"/>
</dbReference>
<accession>A0A5C1QJS8</accession>
<protein>
    <submittedName>
        <fullName evidence="3">Biotin--[acetyl-CoA-carboxylase] ligase</fullName>
        <ecNumber evidence="3">6.3.4.15</ecNumber>
    </submittedName>
</protein>
<keyword evidence="4" id="KW-1185">Reference proteome</keyword>
<dbReference type="GO" id="GO:0004077">
    <property type="term" value="F:biotin--[biotin carboxyl-carrier protein] ligase activity"/>
    <property type="evidence" value="ECO:0007669"/>
    <property type="project" value="UniProtKB-EC"/>
</dbReference>
<name>A0A5C1QJS8_9SPIO</name>
<sequence>MQKMNQSSVFSNLQNPFKAPIYYKETSDSTMVDASLLVPTEHGTLTAAGFQSKGKGRGENRIWNSAKDKNLLFTIILNPKQISHPLVRAPLICGLALTKFLNHEYKLNAILKWPNDVLVDNKKVSGILCEYKNNNLLVGLGINCLQMDFPSEIEHKSTSLRLQGVKETPPKILEAFLPILKDTLESSHWKNEAMKYLFGWNKIIEIQTGSVEDSATESIQIVDLTDDGFLVAINTKNNERLTISTGEIRFADFI</sequence>
<dbReference type="SUPFAM" id="SSF55681">
    <property type="entry name" value="Class II aaRS and biotin synthetases"/>
    <property type="match status" value="1"/>
</dbReference>
<evidence type="ECO:0000256" key="1">
    <source>
        <dbReference type="ARBA" id="ARBA00022598"/>
    </source>
</evidence>
<dbReference type="PANTHER" id="PTHR12835:SF5">
    <property type="entry name" value="BIOTIN--PROTEIN LIGASE"/>
    <property type="match status" value="1"/>
</dbReference>
<dbReference type="CDD" id="cd16442">
    <property type="entry name" value="BPL"/>
    <property type="match status" value="1"/>
</dbReference>
<dbReference type="GO" id="GO:0005737">
    <property type="term" value="C:cytoplasm"/>
    <property type="evidence" value="ECO:0007669"/>
    <property type="project" value="TreeGrafter"/>
</dbReference>
<dbReference type="EC" id="6.3.4.15" evidence="3"/>
<dbReference type="EMBL" id="CP036150">
    <property type="protein sequence ID" value="QEN07419.1"/>
    <property type="molecule type" value="Genomic_DNA"/>
</dbReference>
<dbReference type="InterPro" id="IPR004408">
    <property type="entry name" value="Biotin_CoA_COase_ligase"/>
</dbReference>
<proteinExistence type="predicted"/>
<dbReference type="InterPro" id="IPR004143">
    <property type="entry name" value="BPL_LPL_catalytic"/>
</dbReference>
<dbReference type="Pfam" id="PF03099">
    <property type="entry name" value="BPL_LplA_LipB"/>
    <property type="match status" value="1"/>
</dbReference>
<dbReference type="Gene3D" id="3.30.930.10">
    <property type="entry name" value="Bira Bifunctional Protein, Domain 2"/>
    <property type="match status" value="1"/>
</dbReference>
<evidence type="ECO:0000313" key="4">
    <source>
        <dbReference type="Proteomes" id="UP000324209"/>
    </source>
</evidence>
<dbReference type="PROSITE" id="PS51733">
    <property type="entry name" value="BPL_LPL_CATALYTIC"/>
    <property type="match status" value="1"/>
</dbReference>
<reference evidence="3 4" key="1">
    <citation type="submission" date="2019-02" db="EMBL/GenBank/DDBJ databases">
        <title>Complete Genome Sequence and Methylome Analysis of free living Spirochaetas.</title>
        <authorList>
            <person name="Fomenkov A."/>
            <person name="Dubinina G."/>
            <person name="Leshcheva N."/>
            <person name="Mikheeva N."/>
            <person name="Grabovich M."/>
            <person name="Vincze T."/>
            <person name="Roberts R.J."/>
        </authorList>
    </citation>
    <scope>NUCLEOTIDE SEQUENCE [LARGE SCALE GENOMIC DNA]</scope>
    <source>
        <strain evidence="3 4">K2</strain>
    </source>
</reference>
<gene>
    <name evidence="3" type="ORF">EXM22_05225</name>
</gene>
<keyword evidence="1 3" id="KW-0436">Ligase</keyword>
<dbReference type="OrthoDB" id="9807064at2"/>
<dbReference type="PANTHER" id="PTHR12835">
    <property type="entry name" value="BIOTIN PROTEIN LIGASE"/>
    <property type="match status" value="1"/>
</dbReference>
<feature type="domain" description="BPL/LPL catalytic" evidence="2">
    <location>
        <begin position="4"/>
        <end position="188"/>
    </location>
</feature>
<organism evidence="3 4">
    <name type="scientific">Oceanispirochaeta crateris</name>
    <dbReference type="NCBI Taxonomy" id="2518645"/>
    <lineage>
        <taxon>Bacteria</taxon>
        <taxon>Pseudomonadati</taxon>
        <taxon>Spirochaetota</taxon>
        <taxon>Spirochaetia</taxon>
        <taxon>Spirochaetales</taxon>
        <taxon>Spirochaetaceae</taxon>
        <taxon>Oceanispirochaeta</taxon>
    </lineage>
</organism>
<evidence type="ECO:0000259" key="2">
    <source>
        <dbReference type="PROSITE" id="PS51733"/>
    </source>
</evidence>
<dbReference type="InterPro" id="IPR045864">
    <property type="entry name" value="aa-tRNA-synth_II/BPL/LPL"/>
</dbReference>
<dbReference type="Proteomes" id="UP000324209">
    <property type="component" value="Chromosome"/>
</dbReference>
<dbReference type="KEGG" id="ock:EXM22_05225"/>